<gene>
    <name evidence="1" type="ORF">O3M35_009757</name>
</gene>
<protein>
    <submittedName>
        <fullName evidence="1">Uncharacterized protein</fullName>
    </submittedName>
</protein>
<name>A0AAW1D9F4_9HEMI</name>
<reference evidence="1 2" key="1">
    <citation type="submission" date="2022-12" db="EMBL/GenBank/DDBJ databases">
        <title>Chromosome-level genome assembly of true bugs.</title>
        <authorList>
            <person name="Ma L."/>
            <person name="Li H."/>
        </authorList>
    </citation>
    <scope>NUCLEOTIDE SEQUENCE [LARGE SCALE GENOMIC DNA]</scope>
    <source>
        <strain evidence="1">Lab_2022b</strain>
    </source>
</reference>
<dbReference type="AlphaFoldDB" id="A0AAW1D9F4"/>
<organism evidence="1 2">
    <name type="scientific">Rhynocoris fuscipes</name>
    <dbReference type="NCBI Taxonomy" id="488301"/>
    <lineage>
        <taxon>Eukaryota</taxon>
        <taxon>Metazoa</taxon>
        <taxon>Ecdysozoa</taxon>
        <taxon>Arthropoda</taxon>
        <taxon>Hexapoda</taxon>
        <taxon>Insecta</taxon>
        <taxon>Pterygota</taxon>
        <taxon>Neoptera</taxon>
        <taxon>Paraneoptera</taxon>
        <taxon>Hemiptera</taxon>
        <taxon>Heteroptera</taxon>
        <taxon>Panheteroptera</taxon>
        <taxon>Cimicomorpha</taxon>
        <taxon>Reduviidae</taxon>
        <taxon>Harpactorinae</taxon>
        <taxon>Harpactorini</taxon>
        <taxon>Rhynocoris</taxon>
    </lineage>
</organism>
<evidence type="ECO:0000313" key="2">
    <source>
        <dbReference type="Proteomes" id="UP001461498"/>
    </source>
</evidence>
<sequence>MQKVASEYMQTVFEILTEVCLCNTHTHTRTEKFLLHFWNQEPLRLVLPLRKVYVRKKNFLTQNNTFLLLCRLERKKKLKEIMRQSN</sequence>
<dbReference type="EMBL" id="JAPXFL010000006">
    <property type="protein sequence ID" value="KAK9505773.1"/>
    <property type="molecule type" value="Genomic_DNA"/>
</dbReference>
<evidence type="ECO:0000313" key="1">
    <source>
        <dbReference type="EMBL" id="KAK9505773.1"/>
    </source>
</evidence>
<keyword evidence="2" id="KW-1185">Reference proteome</keyword>
<accession>A0AAW1D9F4</accession>
<dbReference type="Proteomes" id="UP001461498">
    <property type="component" value="Unassembled WGS sequence"/>
</dbReference>
<proteinExistence type="predicted"/>
<comment type="caution">
    <text evidence="1">The sequence shown here is derived from an EMBL/GenBank/DDBJ whole genome shotgun (WGS) entry which is preliminary data.</text>
</comment>